<dbReference type="EMBL" id="JAATJA010000001">
    <property type="protein sequence ID" value="NJB66534.1"/>
    <property type="molecule type" value="Genomic_DNA"/>
</dbReference>
<feature type="transmembrane region" description="Helical" evidence="1">
    <location>
        <begin position="343"/>
        <end position="361"/>
    </location>
</feature>
<feature type="transmembrane region" description="Helical" evidence="1">
    <location>
        <begin position="31"/>
        <end position="53"/>
    </location>
</feature>
<comment type="caution">
    <text evidence="2">The sequence shown here is derived from an EMBL/GenBank/DDBJ whole genome shotgun (WGS) entry which is preliminary data.</text>
</comment>
<dbReference type="Proteomes" id="UP000580856">
    <property type="component" value="Unassembled WGS sequence"/>
</dbReference>
<feature type="transmembrane region" description="Helical" evidence="1">
    <location>
        <begin position="65"/>
        <end position="83"/>
    </location>
</feature>
<keyword evidence="1" id="KW-1133">Transmembrane helix</keyword>
<keyword evidence="1" id="KW-0472">Membrane</keyword>
<sequence>MDFPAALLPLFKIAAVFATMLGGIRLKIGLGLSILCGGLLTGALFGLPVAMWPQTALSGVLNDKTIFLVAIVALIMILSNLLEKTGQSARLMDALSAYLREPKLRLLFFPALIGLLPMPGGAVFSAPMVDSVSRGMGLSREDKVLVNYWFRHIWEIAWPLYPGIILASSLSGVPITRLVLHTCPGIFLCLFLGWRFVLAPVMRRLPSRTAEATDTPRNPMRALREGLPLVIAIAGAIGMEAVLSAFAPDVHFEIGIIIALAASILCAVIQNGLPIAPIRSTLTGRYLWSMLWVVASIFIFKQFMEDSGVVTELSQLAGGTAALIVATVCLPLLVGIISGITMAYVGSTFPLMLGMLAQLGMEGQTLQYTVLALFSGFTGIMVSPLHICFLLTCRYFEADMARAWRGLLAPCSLVMLFGWVWFAFLRA</sequence>
<dbReference type="InterPro" id="IPR007294">
    <property type="entry name" value="DUF401"/>
</dbReference>
<keyword evidence="3" id="KW-1185">Reference proteome</keyword>
<protein>
    <recommendedName>
        <fullName evidence="4">DUF401 family protein</fullName>
    </recommendedName>
</protein>
<dbReference type="Pfam" id="PF04165">
    <property type="entry name" value="DUF401"/>
    <property type="match status" value="1"/>
</dbReference>
<feature type="transmembrane region" description="Helical" evidence="1">
    <location>
        <begin position="403"/>
        <end position="424"/>
    </location>
</feature>
<gene>
    <name evidence="2" type="ORF">GGQ74_000174</name>
</gene>
<evidence type="ECO:0000313" key="3">
    <source>
        <dbReference type="Proteomes" id="UP000580856"/>
    </source>
</evidence>
<reference evidence="2 3" key="1">
    <citation type="submission" date="2020-03" db="EMBL/GenBank/DDBJ databases">
        <title>Genomic Encyclopedia of Type Strains, Phase IV (KMG-IV): sequencing the most valuable type-strain genomes for metagenomic binning, comparative biology and taxonomic classification.</title>
        <authorList>
            <person name="Goeker M."/>
        </authorList>
    </citation>
    <scope>NUCLEOTIDE SEQUENCE [LARGE SCALE GENOMIC DNA]</scope>
    <source>
        <strain evidence="2 3">DSM 24233</strain>
    </source>
</reference>
<evidence type="ECO:0000313" key="2">
    <source>
        <dbReference type="EMBL" id="NJB66534.1"/>
    </source>
</evidence>
<dbReference type="AlphaFoldDB" id="A0A846QMR5"/>
<feature type="transmembrane region" description="Helical" evidence="1">
    <location>
        <begin position="6"/>
        <end position="24"/>
    </location>
</feature>
<feature type="transmembrane region" description="Helical" evidence="1">
    <location>
        <begin position="367"/>
        <end position="391"/>
    </location>
</feature>
<organism evidence="2 3">
    <name type="scientific">Desulfobaculum xiamenense</name>
    <dbReference type="NCBI Taxonomy" id="995050"/>
    <lineage>
        <taxon>Bacteria</taxon>
        <taxon>Pseudomonadati</taxon>
        <taxon>Thermodesulfobacteriota</taxon>
        <taxon>Desulfovibrionia</taxon>
        <taxon>Desulfovibrionales</taxon>
        <taxon>Desulfovibrionaceae</taxon>
        <taxon>Desulfobaculum</taxon>
    </lineage>
</organism>
<dbReference type="PANTHER" id="PTHR39556:SF1">
    <property type="entry name" value="PROTEIN, PUTATIVE-RELATED"/>
    <property type="match status" value="1"/>
</dbReference>
<feature type="transmembrane region" description="Helical" evidence="1">
    <location>
        <begin position="285"/>
        <end position="304"/>
    </location>
</feature>
<accession>A0A846QMR5</accession>
<evidence type="ECO:0008006" key="4">
    <source>
        <dbReference type="Google" id="ProtNLM"/>
    </source>
</evidence>
<feature type="transmembrane region" description="Helical" evidence="1">
    <location>
        <begin position="227"/>
        <end position="248"/>
    </location>
</feature>
<dbReference type="PANTHER" id="PTHR39556">
    <property type="entry name" value="PROTEIN, PUTATIVE-RELATED"/>
    <property type="match status" value="1"/>
</dbReference>
<feature type="transmembrane region" description="Helical" evidence="1">
    <location>
        <begin position="254"/>
        <end position="273"/>
    </location>
</feature>
<proteinExistence type="predicted"/>
<name>A0A846QMR5_9BACT</name>
<feature type="transmembrane region" description="Helical" evidence="1">
    <location>
        <begin position="178"/>
        <end position="198"/>
    </location>
</feature>
<evidence type="ECO:0000256" key="1">
    <source>
        <dbReference type="SAM" id="Phobius"/>
    </source>
</evidence>
<keyword evidence="1" id="KW-0812">Transmembrane</keyword>
<dbReference type="RefSeq" id="WP_167939664.1">
    <property type="nucleotide sequence ID" value="NZ_JAATJA010000001.1"/>
</dbReference>
<feature type="transmembrane region" description="Helical" evidence="1">
    <location>
        <begin position="104"/>
        <end position="126"/>
    </location>
</feature>
<feature type="transmembrane region" description="Helical" evidence="1">
    <location>
        <begin position="316"/>
        <end position="336"/>
    </location>
</feature>